<accession>A0AAD4QWY0</accession>
<dbReference type="InterPro" id="IPR003677">
    <property type="entry name" value="ANIS5_cation-bd"/>
</dbReference>
<feature type="domain" description="SXP/RAL-2 family protein Ani s 5-like cation-binding" evidence="3">
    <location>
        <begin position="143"/>
        <end position="231"/>
    </location>
</feature>
<evidence type="ECO:0000259" key="3">
    <source>
        <dbReference type="Pfam" id="PF02520"/>
    </source>
</evidence>
<dbReference type="Proteomes" id="UP001201812">
    <property type="component" value="Unassembled WGS sequence"/>
</dbReference>
<protein>
    <recommendedName>
        <fullName evidence="3">SXP/RAL-2 family protein Ani s 5-like cation-binding domain-containing protein</fullName>
    </recommendedName>
</protein>
<feature type="region of interest" description="Disordered" evidence="1">
    <location>
        <begin position="65"/>
        <end position="100"/>
    </location>
</feature>
<evidence type="ECO:0000313" key="5">
    <source>
        <dbReference type="Proteomes" id="UP001201812"/>
    </source>
</evidence>
<keyword evidence="5" id="KW-1185">Reference proteome</keyword>
<evidence type="ECO:0000313" key="4">
    <source>
        <dbReference type="EMBL" id="KAI1695282.1"/>
    </source>
</evidence>
<reference evidence="4" key="1">
    <citation type="submission" date="2022-01" db="EMBL/GenBank/DDBJ databases">
        <title>Genome Sequence Resource for Two Populations of Ditylenchus destructor, the Migratory Endoparasitic Phytonematode.</title>
        <authorList>
            <person name="Zhang H."/>
            <person name="Lin R."/>
            <person name="Xie B."/>
        </authorList>
    </citation>
    <scope>NUCLEOTIDE SEQUENCE</scope>
    <source>
        <strain evidence="4">BazhouSP</strain>
    </source>
</reference>
<evidence type="ECO:0000256" key="1">
    <source>
        <dbReference type="SAM" id="MobiDB-lite"/>
    </source>
</evidence>
<evidence type="ECO:0000256" key="2">
    <source>
        <dbReference type="SAM" id="Phobius"/>
    </source>
</evidence>
<dbReference type="EMBL" id="JAKKPZ010000419">
    <property type="protein sequence ID" value="KAI1695282.1"/>
    <property type="molecule type" value="Genomic_DNA"/>
</dbReference>
<gene>
    <name evidence="4" type="ORF">DdX_19660</name>
</gene>
<organism evidence="4 5">
    <name type="scientific">Ditylenchus destructor</name>
    <dbReference type="NCBI Taxonomy" id="166010"/>
    <lineage>
        <taxon>Eukaryota</taxon>
        <taxon>Metazoa</taxon>
        <taxon>Ecdysozoa</taxon>
        <taxon>Nematoda</taxon>
        <taxon>Chromadorea</taxon>
        <taxon>Rhabditida</taxon>
        <taxon>Tylenchina</taxon>
        <taxon>Tylenchomorpha</taxon>
        <taxon>Sphaerularioidea</taxon>
        <taxon>Anguinidae</taxon>
        <taxon>Anguininae</taxon>
        <taxon>Ditylenchus</taxon>
    </lineage>
</organism>
<keyword evidence="2" id="KW-0812">Transmembrane</keyword>
<dbReference type="PANTHER" id="PTHR21593:SF36">
    <property type="entry name" value="DUF148 DOMAIN-CONTAINING PROTEIN-RELATED"/>
    <property type="match status" value="1"/>
</dbReference>
<dbReference type="InterPro" id="IPR052823">
    <property type="entry name" value="SXP/RAL-2_related"/>
</dbReference>
<sequence>MGAYLKVKHPENSYGRSNTFKILVILSLIFGLAVGLIFGLFLARLPFSKIFTYPVEQQEDKTVVDNRPSHPISHHHSNDTVKVHSQLTHPKPSRRGRPGTSIYTCRHENGLSLFPYKANYSFTAHRPPWLKFLRHLDSGNQTLYLRIKTNATLSKGEIADEIEIWLQTQAKKVQATYTEWQANVTQKREKFAESVKANLSVPAIELFHKILSIVDDRSLTRSETIRRIDEFILNSTIKPWLELNRALGKAVCHRFDISQREEVEAEEELSKIEKSVQQYISVLPMIEDRNNKNKAFNAESGGDTLLEETLKRSLWAFRSPWGMDPVEPAPLEYGRSTNNQ</sequence>
<feature type="transmembrane region" description="Helical" evidence="2">
    <location>
        <begin position="20"/>
        <end position="43"/>
    </location>
</feature>
<keyword evidence="2" id="KW-1133">Transmembrane helix</keyword>
<proteinExistence type="predicted"/>
<dbReference type="Pfam" id="PF02520">
    <property type="entry name" value="ANIS5_cation-bd"/>
    <property type="match status" value="1"/>
</dbReference>
<dbReference type="AlphaFoldDB" id="A0AAD4QWY0"/>
<comment type="caution">
    <text evidence="4">The sequence shown here is derived from an EMBL/GenBank/DDBJ whole genome shotgun (WGS) entry which is preliminary data.</text>
</comment>
<dbReference type="PANTHER" id="PTHR21593">
    <property type="entry name" value="PRION-LIKE- Q/N-RICH -DOMAIN-BEARING PROTEIN PROTEIN"/>
    <property type="match status" value="1"/>
</dbReference>
<name>A0AAD4QWY0_9BILA</name>
<keyword evidence="2" id="KW-0472">Membrane</keyword>